<evidence type="ECO:0008006" key="6">
    <source>
        <dbReference type="Google" id="ProtNLM"/>
    </source>
</evidence>
<keyword evidence="2" id="KW-1133">Transmembrane helix</keyword>
<dbReference type="InterPro" id="IPR046619">
    <property type="entry name" value="DUF6732"/>
</dbReference>
<dbReference type="Proteomes" id="UP001431221">
    <property type="component" value="Unassembled WGS sequence"/>
</dbReference>
<feature type="signal peptide" evidence="3">
    <location>
        <begin position="1"/>
        <end position="20"/>
    </location>
</feature>
<evidence type="ECO:0000313" key="4">
    <source>
        <dbReference type="EMBL" id="MCK7615586.1"/>
    </source>
</evidence>
<dbReference type="EMBL" id="JALNMJ010000027">
    <property type="protein sequence ID" value="MCK7615586.1"/>
    <property type="molecule type" value="Genomic_DNA"/>
</dbReference>
<accession>A0ABT0H1M9</accession>
<proteinExistence type="predicted"/>
<dbReference type="Pfam" id="PF20506">
    <property type="entry name" value="DUF6732"/>
    <property type="match status" value="1"/>
</dbReference>
<sequence length="79" mass="7953">MIHRILIAGLAAATPTAALAHAGHLGELAGHTHWVGVAALAGAALVAGVIALKDRKRKQEDQTPEANAEDADTAGEAAQ</sequence>
<evidence type="ECO:0000256" key="3">
    <source>
        <dbReference type="SAM" id="SignalP"/>
    </source>
</evidence>
<organism evidence="4 5">
    <name type="scientific">Roseibium sediminicola</name>
    <dbReference type="NCBI Taxonomy" id="2933272"/>
    <lineage>
        <taxon>Bacteria</taxon>
        <taxon>Pseudomonadati</taxon>
        <taxon>Pseudomonadota</taxon>
        <taxon>Alphaproteobacteria</taxon>
        <taxon>Hyphomicrobiales</taxon>
        <taxon>Stappiaceae</taxon>
        <taxon>Roseibium</taxon>
    </lineage>
</organism>
<evidence type="ECO:0000313" key="5">
    <source>
        <dbReference type="Proteomes" id="UP001431221"/>
    </source>
</evidence>
<keyword evidence="2" id="KW-0812">Transmembrane</keyword>
<evidence type="ECO:0000256" key="2">
    <source>
        <dbReference type="SAM" id="Phobius"/>
    </source>
</evidence>
<evidence type="ECO:0000256" key="1">
    <source>
        <dbReference type="SAM" id="MobiDB-lite"/>
    </source>
</evidence>
<comment type="caution">
    <text evidence="4">The sequence shown here is derived from an EMBL/GenBank/DDBJ whole genome shotgun (WGS) entry which is preliminary data.</text>
</comment>
<protein>
    <recommendedName>
        <fullName evidence="6">LPXTG-motif cell wall anchor domain-containing protein</fullName>
    </recommendedName>
</protein>
<feature type="chain" id="PRO_5046073770" description="LPXTG-motif cell wall anchor domain-containing protein" evidence="3">
    <location>
        <begin position="21"/>
        <end position="79"/>
    </location>
</feature>
<feature type="region of interest" description="Disordered" evidence="1">
    <location>
        <begin position="54"/>
        <end position="79"/>
    </location>
</feature>
<feature type="transmembrane region" description="Helical" evidence="2">
    <location>
        <begin position="32"/>
        <end position="52"/>
    </location>
</feature>
<name>A0ABT0H1M9_9HYPH</name>
<keyword evidence="2" id="KW-0472">Membrane</keyword>
<dbReference type="RefSeq" id="WP_248159276.1">
    <property type="nucleotide sequence ID" value="NZ_JALNMJ010000027.1"/>
</dbReference>
<reference evidence="4" key="1">
    <citation type="submission" date="2022-04" db="EMBL/GenBank/DDBJ databases">
        <title>Roseibium sp. CAU 1639 isolated from mud.</title>
        <authorList>
            <person name="Kim W."/>
        </authorList>
    </citation>
    <scope>NUCLEOTIDE SEQUENCE</scope>
    <source>
        <strain evidence="4">CAU 1639</strain>
    </source>
</reference>
<gene>
    <name evidence="4" type="ORF">M0H32_25730</name>
</gene>
<keyword evidence="3" id="KW-0732">Signal</keyword>
<keyword evidence="5" id="KW-1185">Reference proteome</keyword>